<dbReference type="PANTHER" id="PTHR33352:SF3">
    <property type="entry name" value="SLR1612 PROTEIN"/>
    <property type="match status" value="1"/>
</dbReference>
<name>A0A926VIE5_9CYAN</name>
<organism evidence="3 4">
    <name type="scientific">Aerosakkonema funiforme FACHB-1375</name>
    <dbReference type="NCBI Taxonomy" id="2949571"/>
    <lineage>
        <taxon>Bacteria</taxon>
        <taxon>Bacillati</taxon>
        <taxon>Cyanobacteriota</taxon>
        <taxon>Cyanophyceae</taxon>
        <taxon>Oscillatoriophycideae</taxon>
        <taxon>Aerosakkonematales</taxon>
        <taxon>Aerosakkonemataceae</taxon>
        <taxon>Aerosakkonema</taxon>
    </lineage>
</organism>
<keyword evidence="4" id="KW-1185">Reference proteome</keyword>
<evidence type="ECO:0000256" key="1">
    <source>
        <dbReference type="SAM" id="Coils"/>
    </source>
</evidence>
<keyword evidence="3" id="KW-0255">Endonuclease</keyword>
<evidence type="ECO:0000313" key="3">
    <source>
        <dbReference type="EMBL" id="MBD2184471.1"/>
    </source>
</evidence>
<protein>
    <submittedName>
        <fullName evidence="3">Uma2 family endonuclease</fullName>
    </submittedName>
</protein>
<keyword evidence="3" id="KW-0540">Nuclease</keyword>
<keyword evidence="1" id="KW-0175">Coiled coil</keyword>
<dbReference type="RefSeq" id="WP_190470916.1">
    <property type="nucleotide sequence ID" value="NZ_JACJPW010000084.1"/>
</dbReference>
<dbReference type="InterPro" id="IPR008538">
    <property type="entry name" value="Uma2"/>
</dbReference>
<dbReference type="Pfam" id="PF05685">
    <property type="entry name" value="Uma2"/>
    <property type="match status" value="1"/>
</dbReference>
<reference evidence="3" key="1">
    <citation type="journal article" date="2015" name="ISME J.">
        <title>Draft Genome Sequence of Streptomyces incarnatus NRRL8089, which Produces the Nucleoside Antibiotic Sinefungin.</title>
        <authorList>
            <person name="Oshima K."/>
            <person name="Hattori M."/>
            <person name="Shimizu H."/>
            <person name="Fukuda K."/>
            <person name="Nemoto M."/>
            <person name="Inagaki K."/>
            <person name="Tamura T."/>
        </authorList>
    </citation>
    <scope>NUCLEOTIDE SEQUENCE</scope>
    <source>
        <strain evidence="3">FACHB-1375</strain>
    </source>
</reference>
<sequence>MLKYKSWECLPPAECLPDSDDKPVDNELQDLIPHLLKTILAFAWANRWDWFFGVDMGIYYDSKESPIAPDGFLSLGVERFIDEELRSSYVFWEENYIAPIFVLEVVSHKPGGEYKRKKDIYAKMGVLYYAVYNPLRRQKPPLEVRHLVNGSYNLLSGNPIWLPEINLGIGIERGTFQGITREWLYWYNEQGQRLLTPEEQLTEIQQVAQLEFQRRQEAERRAERLAERLRNAGIEPD</sequence>
<keyword evidence="3" id="KW-0378">Hydrolase</keyword>
<dbReference type="PANTHER" id="PTHR33352">
    <property type="entry name" value="SLR1095 PROTEIN"/>
    <property type="match status" value="1"/>
</dbReference>
<accession>A0A926VIE5</accession>
<dbReference type="SUPFAM" id="SSF52980">
    <property type="entry name" value="Restriction endonuclease-like"/>
    <property type="match status" value="1"/>
</dbReference>
<reference evidence="3" key="2">
    <citation type="submission" date="2020-08" db="EMBL/GenBank/DDBJ databases">
        <authorList>
            <person name="Chen M."/>
            <person name="Teng W."/>
            <person name="Zhao L."/>
            <person name="Hu C."/>
            <person name="Zhou Y."/>
            <person name="Han B."/>
            <person name="Song L."/>
            <person name="Shu W."/>
        </authorList>
    </citation>
    <scope>NUCLEOTIDE SEQUENCE</scope>
    <source>
        <strain evidence="3">FACHB-1375</strain>
    </source>
</reference>
<proteinExistence type="predicted"/>
<comment type="caution">
    <text evidence="3">The sequence shown here is derived from an EMBL/GenBank/DDBJ whole genome shotgun (WGS) entry which is preliminary data.</text>
</comment>
<evidence type="ECO:0000259" key="2">
    <source>
        <dbReference type="Pfam" id="PF05685"/>
    </source>
</evidence>
<gene>
    <name evidence="3" type="ORF">H6G03_25955</name>
</gene>
<dbReference type="GO" id="GO:0004519">
    <property type="term" value="F:endonuclease activity"/>
    <property type="evidence" value="ECO:0007669"/>
    <property type="project" value="UniProtKB-KW"/>
</dbReference>
<dbReference type="InterPro" id="IPR011335">
    <property type="entry name" value="Restrct_endonuc-II-like"/>
</dbReference>
<dbReference type="Proteomes" id="UP000641646">
    <property type="component" value="Unassembled WGS sequence"/>
</dbReference>
<feature type="coiled-coil region" evidence="1">
    <location>
        <begin position="208"/>
        <end position="235"/>
    </location>
</feature>
<evidence type="ECO:0000313" key="4">
    <source>
        <dbReference type="Proteomes" id="UP000641646"/>
    </source>
</evidence>
<dbReference type="AlphaFoldDB" id="A0A926VIE5"/>
<feature type="domain" description="Putative restriction endonuclease" evidence="2">
    <location>
        <begin position="35"/>
        <end position="156"/>
    </location>
</feature>
<dbReference type="EMBL" id="JACJPW010000084">
    <property type="protein sequence ID" value="MBD2184471.1"/>
    <property type="molecule type" value="Genomic_DNA"/>
</dbReference>